<dbReference type="GO" id="GO:0016787">
    <property type="term" value="F:hydrolase activity"/>
    <property type="evidence" value="ECO:0007669"/>
    <property type="project" value="UniProtKB-UniRule"/>
</dbReference>
<dbReference type="EMBL" id="ABWN01000036">
    <property type="protein sequence ID" value="EFF67706.1"/>
    <property type="molecule type" value="Genomic_DNA"/>
</dbReference>
<evidence type="ECO:0000256" key="2">
    <source>
        <dbReference type="ARBA" id="ARBA00022963"/>
    </source>
</evidence>
<feature type="short sequence motif" description="DGA/G" evidence="4">
    <location>
        <begin position="159"/>
        <end position="161"/>
    </location>
</feature>
<feature type="active site" description="Proton acceptor" evidence="4">
    <location>
        <position position="159"/>
    </location>
</feature>
<comment type="caution">
    <text evidence="4">Lacks conserved residue(s) required for the propagation of feature annotation.</text>
</comment>
<dbReference type="InterPro" id="IPR037483">
    <property type="entry name" value="YjjU-like"/>
</dbReference>
<dbReference type="PROSITE" id="PS51635">
    <property type="entry name" value="PNPLA"/>
    <property type="match status" value="1"/>
</dbReference>
<feature type="domain" description="PNPLA" evidence="5">
    <location>
        <begin position="5"/>
        <end position="172"/>
    </location>
</feature>
<evidence type="ECO:0000256" key="4">
    <source>
        <dbReference type="PROSITE-ProRule" id="PRU01161"/>
    </source>
</evidence>
<reference evidence="6 7" key="1">
    <citation type="submission" date="2010-02" db="EMBL/GenBank/DDBJ databases">
        <authorList>
            <person name="Weinstock G."/>
            <person name="Sodergren E."/>
            <person name="Clifton S."/>
            <person name="Fulton L."/>
            <person name="Fulton B."/>
            <person name="Courtney L."/>
            <person name="Fronick C."/>
            <person name="Harrison M."/>
            <person name="Strong C."/>
            <person name="Farmer C."/>
            <person name="Delahaunty K."/>
            <person name="Markovic C."/>
            <person name="Hall O."/>
            <person name="Minx P."/>
            <person name="Tomlinson C."/>
            <person name="Mitreva M."/>
            <person name="Nelson J."/>
            <person name="Hou S."/>
            <person name="Wollam A."/>
            <person name="Pepin K.H."/>
            <person name="Johnson M."/>
            <person name="Bhonagiri V."/>
            <person name="Zhang X."/>
            <person name="Suruliraj S."/>
            <person name="Warren W."/>
            <person name="Chinwalla A."/>
            <person name="Mardis E.R."/>
            <person name="Wilson R.K."/>
        </authorList>
    </citation>
    <scope>NUCLEOTIDE SEQUENCE [LARGE SCALE GENOMIC DNA]</scope>
    <source>
        <strain evidence="6 7">DSM 2876</strain>
    </source>
</reference>
<dbReference type="InterPro" id="IPR016035">
    <property type="entry name" value="Acyl_Trfase/lysoPLipase"/>
</dbReference>
<feature type="short sequence motif" description="GXSXG" evidence="4">
    <location>
        <begin position="36"/>
        <end position="40"/>
    </location>
</feature>
<feature type="active site" description="Nucleophile" evidence="4">
    <location>
        <position position="38"/>
    </location>
</feature>
<dbReference type="InterPro" id="IPR045943">
    <property type="entry name" value="DUF6363"/>
</dbReference>
<keyword evidence="7" id="KW-1185">Reference proteome</keyword>
<dbReference type="Pfam" id="PF01734">
    <property type="entry name" value="Patatin"/>
    <property type="match status" value="1"/>
</dbReference>
<dbReference type="PANTHER" id="PTHR14226">
    <property type="entry name" value="NEUROPATHY TARGET ESTERASE/SWISS CHEESE D.MELANOGASTER"/>
    <property type="match status" value="1"/>
</dbReference>
<dbReference type="eggNOG" id="COG4667">
    <property type="taxonomic scope" value="Bacteria"/>
</dbReference>
<dbReference type="STRING" id="45851.BHV86_07795"/>
<sequence>MKTGLIMEGGAMRGMFTCGVIDVMQEAGITFDGAIGVSAGAVLGCNYKSEQIGRAYRYTRQYCKDYRYGSMKSFRKTGNAYDVDFCYHEIPEKLDVFDKEAFKANPMIFYAVATDVVTGKAVYHKCSDGEREDIEWLRASASMPLVSKVVNINGHNLLDGGIGDSIPLKFMEEQGFDRNVVILTQPLNYVKQKNKFMPIAKIFLHKYPNMVKSMGDRHFRYNDTISYIESREKEGKVLVIRPPEALNIGSMETRTEEIDRVYMIGRETGLGYVELIKDFLKKDIFAGNKLS</sequence>
<organism evidence="6 7">
    <name type="scientific">Eshraghiella crossota DSM 2876</name>
    <dbReference type="NCBI Taxonomy" id="511680"/>
    <lineage>
        <taxon>Bacteria</taxon>
        <taxon>Bacillati</taxon>
        <taxon>Bacillota</taxon>
        <taxon>Clostridia</taxon>
        <taxon>Lachnospirales</taxon>
        <taxon>Lachnospiraceae</taxon>
        <taxon>Eshraghiella</taxon>
    </lineage>
</organism>
<accession>D4S204</accession>
<dbReference type="InterPro" id="IPR002641">
    <property type="entry name" value="PNPLA_dom"/>
</dbReference>
<dbReference type="HOGENOM" id="CLU_048271_1_0_9"/>
<keyword evidence="1 4" id="KW-0378">Hydrolase</keyword>
<dbReference type="Proteomes" id="UP000006238">
    <property type="component" value="Unassembled WGS sequence"/>
</dbReference>
<protein>
    <submittedName>
        <fullName evidence="6">Phospholipase, patatin family</fullName>
    </submittedName>
</protein>
<dbReference type="PANTHER" id="PTHR14226:SF25">
    <property type="entry name" value="PHOSPHOESTERASE"/>
    <property type="match status" value="1"/>
</dbReference>
<dbReference type="GeneID" id="98917749"/>
<name>D4S204_9FIRM</name>
<dbReference type="SUPFAM" id="SSF52151">
    <property type="entry name" value="FabD/lysophospholipase-like"/>
    <property type="match status" value="1"/>
</dbReference>
<evidence type="ECO:0000256" key="3">
    <source>
        <dbReference type="ARBA" id="ARBA00023098"/>
    </source>
</evidence>
<gene>
    <name evidence="6" type="ORF">BUTYVIB_02126</name>
</gene>
<evidence type="ECO:0000259" key="5">
    <source>
        <dbReference type="PROSITE" id="PS51635"/>
    </source>
</evidence>
<evidence type="ECO:0000313" key="7">
    <source>
        <dbReference type="Proteomes" id="UP000006238"/>
    </source>
</evidence>
<keyword evidence="3 4" id="KW-0443">Lipid metabolism</keyword>
<dbReference type="CDD" id="cd07208">
    <property type="entry name" value="Pat_hypo_Ecoli_yjju_like"/>
    <property type="match status" value="1"/>
</dbReference>
<dbReference type="Pfam" id="PF19890">
    <property type="entry name" value="DUF6363"/>
    <property type="match status" value="1"/>
</dbReference>
<dbReference type="Gene3D" id="3.40.1090.10">
    <property type="entry name" value="Cytosolic phospholipase A2 catalytic domain"/>
    <property type="match status" value="2"/>
</dbReference>
<evidence type="ECO:0000313" key="6">
    <source>
        <dbReference type="EMBL" id="EFF67706.1"/>
    </source>
</evidence>
<dbReference type="GO" id="GO:0016042">
    <property type="term" value="P:lipid catabolic process"/>
    <property type="evidence" value="ECO:0007669"/>
    <property type="project" value="UniProtKB-UniRule"/>
</dbReference>
<proteinExistence type="predicted"/>
<comment type="caution">
    <text evidence="6">The sequence shown here is derived from an EMBL/GenBank/DDBJ whole genome shotgun (WGS) entry which is preliminary data.</text>
</comment>
<dbReference type="InterPro" id="IPR050301">
    <property type="entry name" value="NTE"/>
</dbReference>
<keyword evidence="2 4" id="KW-0442">Lipid degradation</keyword>
<dbReference type="RefSeq" id="WP_005604114.1">
    <property type="nucleotide sequence ID" value="NZ_GG663524.1"/>
</dbReference>
<evidence type="ECO:0000256" key="1">
    <source>
        <dbReference type="ARBA" id="ARBA00022801"/>
    </source>
</evidence>
<dbReference type="AlphaFoldDB" id="D4S204"/>